<organism evidence="2 3">
    <name type="scientific">Aphanomyces astaci</name>
    <name type="common">Crayfish plague agent</name>
    <dbReference type="NCBI Taxonomy" id="112090"/>
    <lineage>
        <taxon>Eukaryota</taxon>
        <taxon>Sar</taxon>
        <taxon>Stramenopiles</taxon>
        <taxon>Oomycota</taxon>
        <taxon>Saprolegniomycetes</taxon>
        <taxon>Saprolegniales</taxon>
        <taxon>Verrucalvaceae</taxon>
        <taxon>Aphanomyces</taxon>
    </lineage>
</organism>
<name>A0A396ZR58_APHAT</name>
<feature type="region of interest" description="Disordered" evidence="1">
    <location>
        <begin position="396"/>
        <end position="421"/>
    </location>
</feature>
<comment type="caution">
    <text evidence="2">The sequence shown here is derived from an EMBL/GenBank/DDBJ whole genome shotgun (WGS) entry which is preliminary data.</text>
</comment>
<dbReference type="VEuPathDB" id="FungiDB:H257_08041"/>
<sequence length="421" mass="47225">MALCIVIRAMVERDDFWDDSICFDAAIDGLLLQQDHPLHDSTFLDQHALGTFNLAASPRKAKRRRPNAVKDELATLRRTFDDLTQQLQALTDFHSTTAPLKHAMAIWAAAAGHERIEARRAMDENNALRTAVNDRAESIEHLRRIFLKKTNPFTVHSPLCSHEKECFHFHLPVDPVHRIAAIHAISDRQRRRHVQILIQAGILDQETDLYAATPITLADNRPGLQVINHVNLPIPHHTLERIDDHTIYERFNQLQSLDERLVSNTIRKLFRGPDKDVVICRTVLHDAAYPVDTATLSLVDDMAGCVFQVPLEAHGASMSTPPTHYDMEEIISVLHTMSFVSSAQPTPRTTMHIQHAQTLDLTAISTPVPSMGTFLPRGKDFELAIKASLNAAIATAHAGARPRHPTQNPLRPGNRKHSSLK</sequence>
<gene>
    <name evidence="2" type="ORF">DYB25_007053</name>
</gene>
<dbReference type="Proteomes" id="UP000266239">
    <property type="component" value="Unassembled WGS sequence"/>
</dbReference>
<evidence type="ECO:0000313" key="2">
    <source>
        <dbReference type="EMBL" id="RHX97631.1"/>
    </source>
</evidence>
<protein>
    <submittedName>
        <fullName evidence="2">Uncharacterized protein</fullName>
    </submittedName>
</protein>
<proteinExistence type="predicted"/>
<evidence type="ECO:0000256" key="1">
    <source>
        <dbReference type="SAM" id="MobiDB-lite"/>
    </source>
</evidence>
<reference evidence="2 3" key="1">
    <citation type="submission" date="2018-08" db="EMBL/GenBank/DDBJ databases">
        <title>Aphanomyces genome sequencing and annotation.</title>
        <authorList>
            <person name="Minardi D."/>
            <person name="Oidtmann B."/>
            <person name="Van Der Giezen M."/>
            <person name="Studholme D.J."/>
        </authorList>
    </citation>
    <scope>NUCLEOTIDE SEQUENCE [LARGE SCALE GENOMIC DNA]</scope>
    <source>
        <strain evidence="2 3">Yx</strain>
    </source>
</reference>
<evidence type="ECO:0000313" key="3">
    <source>
        <dbReference type="Proteomes" id="UP000266239"/>
    </source>
</evidence>
<accession>A0A396ZR58</accession>
<dbReference type="AlphaFoldDB" id="A0A396ZR58"/>
<dbReference type="EMBL" id="QUTA01012531">
    <property type="protein sequence ID" value="RHX97631.1"/>
    <property type="molecule type" value="Genomic_DNA"/>
</dbReference>